<dbReference type="OrthoDB" id="5244330at2"/>
<feature type="domain" description="NlpC/P60" evidence="5">
    <location>
        <begin position="218"/>
        <end position="359"/>
    </location>
</feature>
<reference evidence="6 7" key="1">
    <citation type="submission" date="2019-09" db="EMBL/GenBank/DDBJ databases">
        <title>Genome Sequences of Streptomyces kaniharaensis ATCC 21070.</title>
        <authorList>
            <person name="Zhu W."/>
            <person name="De Crecy-Lagard V."/>
            <person name="Richards N.G."/>
        </authorList>
    </citation>
    <scope>NUCLEOTIDE SEQUENCE [LARGE SCALE GENOMIC DNA]</scope>
    <source>
        <strain evidence="6 7">SF-557</strain>
    </source>
</reference>
<dbReference type="RefSeq" id="WP_153470623.1">
    <property type="nucleotide sequence ID" value="NZ_WBOF01000005.1"/>
</dbReference>
<dbReference type="InterPro" id="IPR000064">
    <property type="entry name" value="NLP_P60_dom"/>
</dbReference>
<evidence type="ECO:0000256" key="2">
    <source>
        <dbReference type="ARBA" id="ARBA00022670"/>
    </source>
</evidence>
<proteinExistence type="inferred from homology"/>
<name>A0A6N7L1B2_9ACTN</name>
<sequence>MLLLSLVVVVPALALVSEVDPGDPGSTAPVASVGGIPARMMTGYVRAAGMMSTMVRGCKGMSWQVVAGIGKVESDHASGHKFDDNGLITPSIIGPRLDGSGAGGNTTAVRDTDGGRWDGDSEFDRAVGPMQFLPSTFAGYAARVRPDNPAAANPNNADDASLATALYLCGDGRDLTDIEQLKKAIYSYNYSSAYVDEVIGWIHQYTALGTSVPTGDASDRVKQVINAAASQIGVPYSWGGGDERGQSYGVCCSKGGQDGSKVLGFDCSGLMLYAFAQVGVHLPRTADQQAGVGQRIPASAGVAALQPGDMVFFGNGSEGIYHVGLYIGGGQMINAPKPGDRVKQAAVWTYDYAGGARVVQ</sequence>
<evidence type="ECO:0000313" key="7">
    <source>
        <dbReference type="Proteomes" id="UP000450000"/>
    </source>
</evidence>
<organism evidence="6 7">
    <name type="scientific">Streptomyces kaniharaensis</name>
    <dbReference type="NCBI Taxonomy" id="212423"/>
    <lineage>
        <taxon>Bacteria</taxon>
        <taxon>Bacillati</taxon>
        <taxon>Actinomycetota</taxon>
        <taxon>Actinomycetes</taxon>
        <taxon>Kitasatosporales</taxon>
        <taxon>Streptomycetaceae</taxon>
        <taxon>Streptomyces</taxon>
    </lineage>
</organism>
<dbReference type="SUPFAM" id="SSF54001">
    <property type="entry name" value="Cysteine proteinases"/>
    <property type="match status" value="1"/>
</dbReference>
<keyword evidence="3 6" id="KW-0378">Hydrolase</keyword>
<dbReference type="InterPro" id="IPR023346">
    <property type="entry name" value="Lysozyme-like_dom_sf"/>
</dbReference>
<evidence type="ECO:0000256" key="1">
    <source>
        <dbReference type="ARBA" id="ARBA00007074"/>
    </source>
</evidence>
<dbReference type="PANTHER" id="PTHR47359:SF3">
    <property type="entry name" value="NLP_P60 DOMAIN-CONTAINING PROTEIN-RELATED"/>
    <property type="match status" value="1"/>
</dbReference>
<dbReference type="GO" id="GO:0006508">
    <property type="term" value="P:proteolysis"/>
    <property type="evidence" value="ECO:0007669"/>
    <property type="project" value="UniProtKB-KW"/>
</dbReference>
<evidence type="ECO:0000256" key="4">
    <source>
        <dbReference type="ARBA" id="ARBA00022807"/>
    </source>
</evidence>
<keyword evidence="2" id="KW-0645">Protease</keyword>
<dbReference type="InterPro" id="IPR038765">
    <property type="entry name" value="Papain-like_cys_pep_sf"/>
</dbReference>
<comment type="caution">
    <text evidence="6">The sequence shown here is derived from an EMBL/GenBank/DDBJ whole genome shotgun (WGS) entry which is preliminary data.</text>
</comment>
<keyword evidence="4" id="KW-0788">Thiol protease</keyword>
<evidence type="ECO:0000259" key="5">
    <source>
        <dbReference type="PROSITE" id="PS51935"/>
    </source>
</evidence>
<evidence type="ECO:0000256" key="3">
    <source>
        <dbReference type="ARBA" id="ARBA00022801"/>
    </source>
</evidence>
<dbReference type="SUPFAM" id="SSF53955">
    <property type="entry name" value="Lysozyme-like"/>
    <property type="match status" value="1"/>
</dbReference>
<keyword evidence="7" id="KW-1185">Reference proteome</keyword>
<comment type="similarity">
    <text evidence="1">Belongs to the peptidase C40 family.</text>
</comment>
<dbReference type="GO" id="GO:0008234">
    <property type="term" value="F:cysteine-type peptidase activity"/>
    <property type="evidence" value="ECO:0007669"/>
    <property type="project" value="UniProtKB-KW"/>
</dbReference>
<dbReference type="PANTHER" id="PTHR47359">
    <property type="entry name" value="PEPTIDOGLYCAN DL-ENDOPEPTIDASE CWLO"/>
    <property type="match status" value="1"/>
</dbReference>
<dbReference type="AlphaFoldDB" id="A0A6N7L1B2"/>
<gene>
    <name evidence="6" type="ORF">F7Q99_36430</name>
</gene>
<dbReference type="Pfam" id="PF00877">
    <property type="entry name" value="NLPC_P60"/>
    <property type="match status" value="1"/>
</dbReference>
<dbReference type="PROSITE" id="PS51935">
    <property type="entry name" value="NLPC_P60"/>
    <property type="match status" value="1"/>
</dbReference>
<dbReference type="Gene3D" id="3.90.1720.10">
    <property type="entry name" value="endopeptidase domain like (from Nostoc punctiforme)"/>
    <property type="match status" value="1"/>
</dbReference>
<dbReference type="Proteomes" id="UP000450000">
    <property type="component" value="Unassembled WGS sequence"/>
</dbReference>
<accession>A0A6N7L1B2</accession>
<dbReference type="EMBL" id="WBOF01000005">
    <property type="protein sequence ID" value="MQS17530.1"/>
    <property type="molecule type" value="Genomic_DNA"/>
</dbReference>
<evidence type="ECO:0000313" key="6">
    <source>
        <dbReference type="EMBL" id="MQS17530.1"/>
    </source>
</evidence>
<protein>
    <submittedName>
        <fullName evidence="6">Glycoside hydrolase</fullName>
    </submittedName>
</protein>
<dbReference type="InterPro" id="IPR051794">
    <property type="entry name" value="PG_Endopeptidase_C40"/>
</dbReference>